<evidence type="ECO:0000256" key="2">
    <source>
        <dbReference type="SAM" id="Phobius"/>
    </source>
</evidence>
<dbReference type="CDD" id="cd04179">
    <property type="entry name" value="DPM_DPG-synthase_like"/>
    <property type="match status" value="1"/>
</dbReference>
<keyword evidence="5" id="KW-1185">Reference proteome</keyword>
<evidence type="ECO:0000259" key="3">
    <source>
        <dbReference type="Pfam" id="PF00535"/>
    </source>
</evidence>
<evidence type="ECO:0000313" key="4">
    <source>
        <dbReference type="EMBL" id="GLK51556.1"/>
    </source>
</evidence>
<feature type="domain" description="Glycosyltransferase 2-like" evidence="3">
    <location>
        <begin position="29"/>
        <end position="192"/>
    </location>
</feature>
<dbReference type="InterPro" id="IPR001173">
    <property type="entry name" value="Glyco_trans_2-like"/>
</dbReference>
<feature type="transmembrane region" description="Helical" evidence="2">
    <location>
        <begin position="302"/>
        <end position="323"/>
    </location>
</feature>
<dbReference type="Pfam" id="PF00535">
    <property type="entry name" value="Glycos_transf_2"/>
    <property type="match status" value="1"/>
</dbReference>
<dbReference type="PANTHER" id="PTHR48090:SF7">
    <property type="entry name" value="RFBJ PROTEIN"/>
    <property type="match status" value="1"/>
</dbReference>
<dbReference type="InterPro" id="IPR050256">
    <property type="entry name" value="Glycosyltransferase_2"/>
</dbReference>
<accession>A0A9W6IJN7</accession>
<dbReference type="Gene3D" id="3.90.550.10">
    <property type="entry name" value="Spore Coat Polysaccharide Biosynthesis Protein SpsA, Chain A"/>
    <property type="match status" value="1"/>
</dbReference>
<protein>
    <recommendedName>
        <fullName evidence="3">Glycosyltransferase 2-like domain-containing protein</fullName>
    </recommendedName>
</protein>
<reference evidence="4" key="1">
    <citation type="journal article" date="2014" name="Int. J. Syst. Evol. Microbiol.">
        <title>Complete genome sequence of Corynebacterium casei LMG S-19264T (=DSM 44701T), isolated from a smear-ripened cheese.</title>
        <authorList>
            <consortium name="US DOE Joint Genome Institute (JGI-PGF)"/>
            <person name="Walter F."/>
            <person name="Albersmeier A."/>
            <person name="Kalinowski J."/>
            <person name="Ruckert C."/>
        </authorList>
    </citation>
    <scope>NUCLEOTIDE SEQUENCE</scope>
    <source>
        <strain evidence="4">VKM B-1513</strain>
    </source>
</reference>
<keyword evidence="2" id="KW-1133">Transmembrane helix</keyword>
<dbReference type="EMBL" id="BSFE01000002">
    <property type="protein sequence ID" value="GLK51556.1"/>
    <property type="molecule type" value="Genomic_DNA"/>
</dbReference>
<gene>
    <name evidence="4" type="ORF">GCM10017621_10640</name>
</gene>
<dbReference type="InterPro" id="IPR029044">
    <property type="entry name" value="Nucleotide-diphossugar_trans"/>
</dbReference>
<dbReference type="RefSeq" id="WP_271185936.1">
    <property type="nucleotide sequence ID" value="NZ_BSFE01000002.1"/>
</dbReference>
<keyword evidence="2" id="KW-0472">Membrane</keyword>
<organism evidence="4 5">
    <name type="scientific">Maricaulis virginensis</name>
    <dbReference type="NCBI Taxonomy" id="144022"/>
    <lineage>
        <taxon>Bacteria</taxon>
        <taxon>Pseudomonadati</taxon>
        <taxon>Pseudomonadota</taxon>
        <taxon>Alphaproteobacteria</taxon>
        <taxon>Maricaulales</taxon>
        <taxon>Maricaulaceae</taxon>
        <taxon>Maricaulis</taxon>
    </lineage>
</organism>
<keyword evidence="2" id="KW-0812">Transmembrane</keyword>
<evidence type="ECO:0000256" key="1">
    <source>
        <dbReference type="SAM" id="MobiDB-lite"/>
    </source>
</evidence>
<feature type="region of interest" description="Disordered" evidence="1">
    <location>
        <begin position="1"/>
        <end position="23"/>
    </location>
</feature>
<comment type="caution">
    <text evidence="4">The sequence shown here is derived from an EMBL/GenBank/DDBJ whole genome shotgun (WGS) entry which is preliminary data.</text>
</comment>
<sequence>MAVSLHRDTGPGPHRHPSAEDSAPSSIAVIIPAYRVRDHILGVIGDVGREVSMIIVVDDACPEKSGDFVEQTCTDPRVTVVRHDRNQGVGGAVLTGMREAMARGADVLVKVDGDGQMDATLAGNFAAPIVNGQADYVKGNRFFYLEASETMPFARRAGNLALTFISRFSTGYYSLSDPTNGYIAIDRRLAECLPMEKLSKRYFFETDLLFRINTLGAKVVEIPHNAVYGDEESSLDVRSELFQFAGRHVVTLAKRLFYQYVLRDFNPGSVLLFLGLVFAVFGTLGAMSAWTQSTLTGIPRSGGAVALIEVLVILATIFLVGFLNYDIGKEPKQPISWLLGIGVGRPASQFETDD</sequence>
<proteinExistence type="predicted"/>
<dbReference type="Proteomes" id="UP001143486">
    <property type="component" value="Unassembled WGS sequence"/>
</dbReference>
<feature type="transmembrane region" description="Helical" evidence="2">
    <location>
        <begin position="270"/>
        <end position="290"/>
    </location>
</feature>
<dbReference type="AlphaFoldDB" id="A0A9W6IJN7"/>
<evidence type="ECO:0000313" key="5">
    <source>
        <dbReference type="Proteomes" id="UP001143486"/>
    </source>
</evidence>
<dbReference type="SUPFAM" id="SSF53448">
    <property type="entry name" value="Nucleotide-diphospho-sugar transferases"/>
    <property type="match status" value="1"/>
</dbReference>
<reference evidence="4" key="2">
    <citation type="submission" date="2023-01" db="EMBL/GenBank/DDBJ databases">
        <authorList>
            <person name="Sun Q."/>
            <person name="Evtushenko L."/>
        </authorList>
    </citation>
    <scope>NUCLEOTIDE SEQUENCE</scope>
    <source>
        <strain evidence="4">VKM B-1513</strain>
    </source>
</reference>
<dbReference type="PANTHER" id="PTHR48090">
    <property type="entry name" value="UNDECAPRENYL-PHOSPHATE 4-DEOXY-4-FORMAMIDO-L-ARABINOSE TRANSFERASE-RELATED"/>
    <property type="match status" value="1"/>
</dbReference>
<name>A0A9W6IJN7_9PROT</name>